<reference evidence="2 3" key="1">
    <citation type="submission" date="2019-11" db="EMBL/GenBank/DDBJ databases">
        <authorList>
            <person name="Cheng Q."/>
            <person name="Yang Z."/>
        </authorList>
    </citation>
    <scope>NUCLEOTIDE SEQUENCE [LARGE SCALE GENOMIC DNA]</scope>
    <source>
        <strain evidence="2 3">HX-22-1</strain>
    </source>
</reference>
<dbReference type="PANTHER" id="PTHR42685:SF22">
    <property type="entry name" value="CONDITIONED MEDIUM FACTOR RECEPTOR 1"/>
    <property type="match status" value="1"/>
</dbReference>
<feature type="domain" description="FAD-binding" evidence="1">
    <location>
        <begin position="7"/>
        <end position="298"/>
    </location>
</feature>
<dbReference type="InterPro" id="IPR050407">
    <property type="entry name" value="Geranylgeranyl_reductase"/>
</dbReference>
<evidence type="ECO:0000313" key="2">
    <source>
        <dbReference type="EMBL" id="MRX47287.1"/>
    </source>
</evidence>
<dbReference type="InterPro" id="IPR002938">
    <property type="entry name" value="FAD-bd"/>
</dbReference>
<evidence type="ECO:0000313" key="3">
    <source>
        <dbReference type="Proteomes" id="UP000462931"/>
    </source>
</evidence>
<organism evidence="2 3">
    <name type="scientific">Pedobacter puniceum</name>
    <dbReference type="NCBI Taxonomy" id="2666136"/>
    <lineage>
        <taxon>Bacteria</taxon>
        <taxon>Pseudomonadati</taxon>
        <taxon>Bacteroidota</taxon>
        <taxon>Sphingobacteriia</taxon>
        <taxon>Sphingobacteriales</taxon>
        <taxon>Sphingobacteriaceae</taxon>
        <taxon>Pedobacter</taxon>
    </lineage>
</organism>
<dbReference type="PANTHER" id="PTHR42685">
    <property type="entry name" value="GERANYLGERANYL DIPHOSPHATE REDUCTASE"/>
    <property type="match status" value="1"/>
</dbReference>
<comment type="caution">
    <text evidence="2">The sequence shown here is derived from an EMBL/GenBank/DDBJ whole genome shotgun (WGS) entry which is preliminary data.</text>
</comment>
<name>A0A7K0FQF9_9SPHI</name>
<dbReference type="Proteomes" id="UP000462931">
    <property type="component" value="Unassembled WGS sequence"/>
</dbReference>
<dbReference type="AlphaFoldDB" id="A0A7K0FQF9"/>
<proteinExistence type="predicted"/>
<accession>A0A7K0FQF9</accession>
<evidence type="ECO:0000259" key="1">
    <source>
        <dbReference type="Pfam" id="PF01494"/>
    </source>
</evidence>
<dbReference type="InterPro" id="IPR036188">
    <property type="entry name" value="FAD/NAD-bd_sf"/>
</dbReference>
<dbReference type="SUPFAM" id="SSF51905">
    <property type="entry name" value="FAD/NAD(P)-binding domain"/>
    <property type="match status" value="1"/>
</dbReference>
<dbReference type="EMBL" id="WKJI01000002">
    <property type="protein sequence ID" value="MRX47287.1"/>
    <property type="molecule type" value="Genomic_DNA"/>
</dbReference>
<sequence length="376" mass="42219">MSKKPKIFIAGGGLAGLTNAILLSKAGFEVCLAERKFYPFHRVCGEYVSNEALPFLKSLGLNPEDLQASKLEKLIIASPSGKTIHAPLDLGGFGISRYTLDEQLYLIAKQQGVEFLLGEKITDIYFHDEQFNISLAGKTYQADLVIGAFGKRSNLDKQLQRSSFYKRSPYMGVKYHVKLDFPKDTIRLDNFEGGYCGLNSIGTDSYCLCYLSENRHLKKYGSIAAVEEEVLSKNPFLREVFRNAEFIWDKPETINEIAFERKTLIENHILMCGDTAGMIAPLCGNGMAIALHSAKILSSCIIDICYDGINPTKRAQLEKAYSQTWQQEFAQRLFIGRTIQKLFGQNQISEMAITSLNYFPKVFSFLISKTHGKVFS</sequence>
<dbReference type="RefSeq" id="WP_154287438.1">
    <property type="nucleotide sequence ID" value="NZ_WKJI01000002.1"/>
</dbReference>
<dbReference type="GO" id="GO:0071949">
    <property type="term" value="F:FAD binding"/>
    <property type="evidence" value="ECO:0007669"/>
    <property type="project" value="InterPro"/>
</dbReference>
<dbReference type="Pfam" id="PF01494">
    <property type="entry name" value="FAD_binding_3"/>
    <property type="match status" value="1"/>
</dbReference>
<keyword evidence="3" id="KW-1185">Reference proteome</keyword>
<gene>
    <name evidence="2" type="ORF">GJJ64_08820</name>
</gene>
<dbReference type="PRINTS" id="PR00420">
    <property type="entry name" value="RNGMNOXGNASE"/>
</dbReference>
<dbReference type="Gene3D" id="3.50.50.60">
    <property type="entry name" value="FAD/NAD(P)-binding domain"/>
    <property type="match status" value="1"/>
</dbReference>
<protein>
    <submittedName>
        <fullName evidence="2">FAD-dependent oxidoreductase</fullName>
    </submittedName>
</protein>